<keyword evidence="1" id="KW-0472">Membrane</keyword>
<reference evidence="2" key="1">
    <citation type="submission" date="2018-05" db="EMBL/GenBank/DDBJ databases">
        <authorList>
            <person name="Lanie J.A."/>
            <person name="Ng W.-L."/>
            <person name="Kazmierczak K.M."/>
            <person name="Andrzejewski T.M."/>
            <person name="Davidsen T.M."/>
            <person name="Wayne K.J."/>
            <person name="Tettelin H."/>
            <person name="Glass J.I."/>
            <person name="Rusch D."/>
            <person name="Podicherti R."/>
            <person name="Tsui H.-C.T."/>
            <person name="Winkler M.E."/>
        </authorList>
    </citation>
    <scope>NUCLEOTIDE SEQUENCE</scope>
</reference>
<feature type="non-terminal residue" evidence="2">
    <location>
        <position position="64"/>
    </location>
</feature>
<organism evidence="2">
    <name type="scientific">marine metagenome</name>
    <dbReference type="NCBI Taxonomy" id="408172"/>
    <lineage>
        <taxon>unclassified sequences</taxon>
        <taxon>metagenomes</taxon>
        <taxon>ecological metagenomes</taxon>
    </lineage>
</organism>
<name>A0A382WQ49_9ZZZZ</name>
<keyword evidence="1" id="KW-0812">Transmembrane</keyword>
<sequence length="64" mass="6722">MRSFYTTALILGLAAPALAQTDESSRTQSHLASLDSIMGEIVALLSTVLLFDFGTGLPLIVAVL</sequence>
<evidence type="ECO:0000256" key="1">
    <source>
        <dbReference type="SAM" id="Phobius"/>
    </source>
</evidence>
<dbReference type="EMBL" id="UINC01161469">
    <property type="protein sequence ID" value="SVD60684.1"/>
    <property type="molecule type" value="Genomic_DNA"/>
</dbReference>
<dbReference type="AlphaFoldDB" id="A0A382WQ49"/>
<gene>
    <name evidence="2" type="ORF">METZ01_LOCUS413538</name>
</gene>
<feature type="transmembrane region" description="Helical" evidence="1">
    <location>
        <begin position="43"/>
        <end position="63"/>
    </location>
</feature>
<protein>
    <submittedName>
        <fullName evidence="2">Uncharacterized protein</fullName>
    </submittedName>
</protein>
<keyword evidence="1" id="KW-1133">Transmembrane helix</keyword>
<evidence type="ECO:0000313" key="2">
    <source>
        <dbReference type="EMBL" id="SVD60684.1"/>
    </source>
</evidence>
<proteinExistence type="predicted"/>
<accession>A0A382WQ49</accession>